<feature type="domain" description="Methyltransferase type 11" evidence="2">
    <location>
        <begin position="124"/>
        <end position="221"/>
    </location>
</feature>
<dbReference type="OrthoDB" id="6478390at2759"/>
<evidence type="ECO:0000313" key="4">
    <source>
        <dbReference type="Proteomes" id="UP000821853"/>
    </source>
</evidence>
<evidence type="ECO:0000313" key="3">
    <source>
        <dbReference type="EMBL" id="KAH9375037.1"/>
    </source>
</evidence>
<dbReference type="InterPro" id="IPR052356">
    <property type="entry name" value="Thiol_S-MT"/>
</dbReference>
<dbReference type="InterPro" id="IPR013216">
    <property type="entry name" value="Methyltransf_11"/>
</dbReference>
<gene>
    <name evidence="3" type="ORF">HPB48_000637</name>
</gene>
<evidence type="ECO:0000259" key="2">
    <source>
        <dbReference type="Pfam" id="PF08241"/>
    </source>
</evidence>
<protein>
    <recommendedName>
        <fullName evidence="2">Methyltransferase type 11 domain-containing protein</fullName>
    </recommendedName>
</protein>
<sequence length="293" mass="33532">MGVNFPRIRSGLCALFELAFVSFSLQSVTRSHMNPTVRAALTLVATSLPDWLLVFLCLFFGLVFLLPLLASRKLRENYFVFFYQFVEVTWADVLAKARRTALTVLDELESHDPELRKQGALRLLEIGAGTGANFKHIKRPLKYTNVDPTRGFASLFQEELKRHPHIEMERWVQAYGEDMRELDDDQFDVVLLTYIFCSVADRLKVLMEAKRVLVKGGRVIFLEHVAHPKGTWKRLLQDVVNPLWKVATCNCHINRDCPQVLMQSVGFSNVNWDYMLLDMPVLLSLHAHGDAVA</sequence>
<dbReference type="CDD" id="cd02440">
    <property type="entry name" value="AdoMet_MTases"/>
    <property type="match status" value="1"/>
</dbReference>
<proteinExistence type="predicted"/>
<name>A0A9J6GHX4_HAELO</name>
<dbReference type="PANTHER" id="PTHR45036">
    <property type="entry name" value="METHYLTRANSFERASE LIKE 7B"/>
    <property type="match status" value="1"/>
</dbReference>
<feature type="transmembrane region" description="Helical" evidence="1">
    <location>
        <begin position="51"/>
        <end position="70"/>
    </location>
</feature>
<evidence type="ECO:0000256" key="1">
    <source>
        <dbReference type="SAM" id="Phobius"/>
    </source>
</evidence>
<accession>A0A9J6GHX4</accession>
<comment type="caution">
    <text evidence="3">The sequence shown here is derived from an EMBL/GenBank/DDBJ whole genome shotgun (WGS) entry which is preliminary data.</text>
</comment>
<dbReference type="EMBL" id="JABSTR010000007">
    <property type="protein sequence ID" value="KAH9375037.1"/>
    <property type="molecule type" value="Genomic_DNA"/>
</dbReference>
<dbReference type="AlphaFoldDB" id="A0A9J6GHX4"/>
<keyword evidence="1" id="KW-1133">Transmembrane helix</keyword>
<dbReference type="Gene3D" id="3.40.50.150">
    <property type="entry name" value="Vaccinia Virus protein VP39"/>
    <property type="match status" value="1"/>
</dbReference>
<dbReference type="SUPFAM" id="SSF53335">
    <property type="entry name" value="S-adenosyl-L-methionine-dependent methyltransferases"/>
    <property type="match status" value="1"/>
</dbReference>
<keyword evidence="4" id="KW-1185">Reference proteome</keyword>
<organism evidence="3 4">
    <name type="scientific">Haemaphysalis longicornis</name>
    <name type="common">Bush tick</name>
    <dbReference type="NCBI Taxonomy" id="44386"/>
    <lineage>
        <taxon>Eukaryota</taxon>
        <taxon>Metazoa</taxon>
        <taxon>Ecdysozoa</taxon>
        <taxon>Arthropoda</taxon>
        <taxon>Chelicerata</taxon>
        <taxon>Arachnida</taxon>
        <taxon>Acari</taxon>
        <taxon>Parasitiformes</taxon>
        <taxon>Ixodida</taxon>
        <taxon>Ixodoidea</taxon>
        <taxon>Ixodidae</taxon>
        <taxon>Haemaphysalinae</taxon>
        <taxon>Haemaphysalis</taxon>
    </lineage>
</organism>
<dbReference type="Pfam" id="PF08241">
    <property type="entry name" value="Methyltransf_11"/>
    <property type="match status" value="1"/>
</dbReference>
<dbReference type="Proteomes" id="UP000821853">
    <property type="component" value="Chromosome 5"/>
</dbReference>
<dbReference type="VEuPathDB" id="VectorBase:HLOH_055194"/>
<dbReference type="InterPro" id="IPR029063">
    <property type="entry name" value="SAM-dependent_MTases_sf"/>
</dbReference>
<reference evidence="3 4" key="1">
    <citation type="journal article" date="2020" name="Cell">
        <title>Large-Scale Comparative Analyses of Tick Genomes Elucidate Their Genetic Diversity and Vector Capacities.</title>
        <authorList>
            <consortium name="Tick Genome and Microbiome Consortium (TIGMIC)"/>
            <person name="Jia N."/>
            <person name="Wang J."/>
            <person name="Shi W."/>
            <person name="Du L."/>
            <person name="Sun Y."/>
            <person name="Zhan W."/>
            <person name="Jiang J.F."/>
            <person name="Wang Q."/>
            <person name="Zhang B."/>
            <person name="Ji P."/>
            <person name="Bell-Sakyi L."/>
            <person name="Cui X.M."/>
            <person name="Yuan T.T."/>
            <person name="Jiang B.G."/>
            <person name="Yang W.F."/>
            <person name="Lam T.T."/>
            <person name="Chang Q.C."/>
            <person name="Ding S.J."/>
            <person name="Wang X.J."/>
            <person name="Zhu J.G."/>
            <person name="Ruan X.D."/>
            <person name="Zhao L."/>
            <person name="Wei J.T."/>
            <person name="Ye R.Z."/>
            <person name="Que T.C."/>
            <person name="Du C.H."/>
            <person name="Zhou Y.H."/>
            <person name="Cheng J.X."/>
            <person name="Dai P.F."/>
            <person name="Guo W.B."/>
            <person name="Han X.H."/>
            <person name="Huang E.J."/>
            <person name="Li L.F."/>
            <person name="Wei W."/>
            <person name="Gao Y.C."/>
            <person name="Liu J.Z."/>
            <person name="Shao H.Z."/>
            <person name="Wang X."/>
            <person name="Wang C.C."/>
            <person name="Yang T.C."/>
            <person name="Huo Q.B."/>
            <person name="Li W."/>
            <person name="Chen H.Y."/>
            <person name="Chen S.E."/>
            <person name="Zhou L.G."/>
            <person name="Ni X.B."/>
            <person name="Tian J.H."/>
            <person name="Sheng Y."/>
            <person name="Liu T."/>
            <person name="Pan Y.S."/>
            <person name="Xia L.Y."/>
            <person name="Li J."/>
            <person name="Zhao F."/>
            <person name="Cao W.C."/>
        </authorList>
    </citation>
    <scope>NUCLEOTIDE SEQUENCE [LARGE SCALE GENOMIC DNA]</scope>
    <source>
        <strain evidence="3">HaeL-2018</strain>
    </source>
</reference>
<dbReference type="GO" id="GO:0008757">
    <property type="term" value="F:S-adenosylmethionine-dependent methyltransferase activity"/>
    <property type="evidence" value="ECO:0007669"/>
    <property type="project" value="InterPro"/>
</dbReference>
<keyword evidence="1" id="KW-0812">Transmembrane</keyword>
<keyword evidence="1" id="KW-0472">Membrane</keyword>
<dbReference type="PANTHER" id="PTHR45036:SF1">
    <property type="entry name" value="METHYLTRANSFERASE LIKE 7A"/>
    <property type="match status" value="1"/>
</dbReference>